<dbReference type="InterPro" id="IPR050353">
    <property type="entry name" value="PyrK_electron_transfer"/>
</dbReference>
<dbReference type="InterPro" id="IPR039261">
    <property type="entry name" value="FNR_nucleotide-bd"/>
</dbReference>
<dbReference type="InterPro" id="IPR012165">
    <property type="entry name" value="Cyt_c3_hydrogenase_gsu"/>
</dbReference>
<feature type="binding site" evidence="1">
    <location>
        <position position="265"/>
    </location>
    <ligand>
        <name>[2Fe-2S] cluster</name>
        <dbReference type="ChEBI" id="CHEBI:190135"/>
    </ligand>
</feature>
<keyword evidence="1" id="KW-0408">Iron</keyword>
<accession>A0A2X0KCL1</accession>
<dbReference type="GO" id="GO:0046872">
    <property type="term" value="F:metal ion binding"/>
    <property type="evidence" value="ECO:0007669"/>
    <property type="project" value="UniProtKB-KW"/>
</dbReference>
<dbReference type="GO" id="GO:0050660">
    <property type="term" value="F:flavin adenine dinucleotide binding"/>
    <property type="evidence" value="ECO:0007669"/>
    <property type="project" value="InterPro"/>
</dbReference>
<feature type="binding site" evidence="1">
    <location>
        <position position="276"/>
    </location>
    <ligand>
        <name>[2Fe-2S] cluster</name>
        <dbReference type="ChEBI" id="CHEBI:190135"/>
    </ligand>
</feature>
<dbReference type="EMBL" id="QKYN01000020">
    <property type="protein sequence ID" value="RAG86815.1"/>
    <property type="molecule type" value="Genomic_DNA"/>
</dbReference>
<reference evidence="3 4" key="1">
    <citation type="submission" date="2018-06" db="EMBL/GenBank/DDBJ databases">
        <title>Streptacidiphilus pinicola sp. nov., isolated from pine grove soil.</title>
        <authorList>
            <person name="Roh S.G."/>
            <person name="Park S."/>
            <person name="Kim M.-K."/>
            <person name="Yun B.-R."/>
            <person name="Park J."/>
            <person name="Kim M.J."/>
            <person name="Kim Y.S."/>
            <person name="Kim S.B."/>
        </authorList>
    </citation>
    <scope>NUCLEOTIDE SEQUENCE [LARGE SCALE GENOMIC DNA]</scope>
    <source>
        <strain evidence="3 4">MMS16-CNU450</strain>
    </source>
</reference>
<keyword evidence="1" id="KW-0411">Iron-sulfur</keyword>
<dbReference type="GO" id="GO:0006221">
    <property type="term" value="P:pyrimidine nucleotide biosynthetic process"/>
    <property type="evidence" value="ECO:0007669"/>
    <property type="project" value="InterPro"/>
</dbReference>
<evidence type="ECO:0000313" key="4">
    <source>
        <dbReference type="Proteomes" id="UP000248889"/>
    </source>
</evidence>
<sequence>MTSTAVVPDGTVDAAIPLPYLVRHRLRETADTVTLDLVPLGEALPRYRPGQFSMLYAFGIGEIPVSVSAIAPGGDALAHTVRAVGKVSEAICRLRPGEVIGVRGPFGNDWALGIRPLEDDDPVTPLGTAPGEDLVVMAGGLGLSPLRPVVLQALSQPGAYGWLTVLVGARSPQELVHRTDLTQWHALGEAKITVDRAEPGWTGAVGLVTDQLRHAVFRPERTTAFVCGPEPMMRASAEALLLRGVAPGRIRLSLERNMRCATAWCGHCQLGQVLVCRDGPVFTWEQAAGLLAVHEL</sequence>
<dbReference type="PANTHER" id="PTHR43513:SF1">
    <property type="entry name" value="ANAEROBIC SULFITE REDUCTASE SUBUNIT B"/>
    <property type="match status" value="1"/>
</dbReference>
<dbReference type="RefSeq" id="WP_111499509.1">
    <property type="nucleotide sequence ID" value="NZ_QKYN01000020.1"/>
</dbReference>
<dbReference type="PRINTS" id="PR00406">
    <property type="entry name" value="CYTB5RDTASE"/>
</dbReference>
<gene>
    <name evidence="3" type="ORF">DN069_04575</name>
</gene>
<name>A0A2X0KCL1_9ACTN</name>
<feature type="binding site" evidence="1">
    <location>
        <position position="260"/>
    </location>
    <ligand>
        <name>[2Fe-2S] cluster</name>
        <dbReference type="ChEBI" id="CHEBI:190135"/>
    </ligand>
</feature>
<dbReference type="OrthoDB" id="9796486at2"/>
<dbReference type="InterPro" id="IPR017927">
    <property type="entry name" value="FAD-bd_FR_type"/>
</dbReference>
<keyword evidence="1" id="KW-0001">2Fe-2S</keyword>
<proteinExistence type="predicted"/>
<dbReference type="Pfam" id="PF00175">
    <property type="entry name" value="NAD_binding_1"/>
    <property type="match status" value="1"/>
</dbReference>
<dbReference type="Pfam" id="PF10418">
    <property type="entry name" value="DHODB_Fe-S_bind"/>
    <property type="match status" value="1"/>
</dbReference>
<protein>
    <submittedName>
        <fullName evidence="3">Oxidoreductase</fullName>
    </submittedName>
</protein>
<organism evidence="3 4">
    <name type="scientific">Streptacidiphilus pinicola</name>
    <dbReference type="NCBI Taxonomy" id="2219663"/>
    <lineage>
        <taxon>Bacteria</taxon>
        <taxon>Bacillati</taxon>
        <taxon>Actinomycetota</taxon>
        <taxon>Actinomycetes</taxon>
        <taxon>Kitasatosporales</taxon>
        <taxon>Streptomycetaceae</taxon>
        <taxon>Streptacidiphilus</taxon>
    </lineage>
</organism>
<dbReference type="PIRSF" id="PIRSF006816">
    <property type="entry name" value="Cyc3_hyd_g"/>
    <property type="match status" value="1"/>
</dbReference>
<comment type="caution">
    <text evidence="3">The sequence shown here is derived from an EMBL/GenBank/DDBJ whole genome shotgun (WGS) entry which is preliminary data.</text>
</comment>
<dbReference type="InterPro" id="IPR001433">
    <property type="entry name" value="OxRdtase_FAD/NAD-bd"/>
</dbReference>
<feature type="binding site" evidence="1">
    <location>
        <position position="268"/>
    </location>
    <ligand>
        <name>[2Fe-2S] cluster</name>
        <dbReference type="ChEBI" id="CHEBI:190135"/>
    </ligand>
</feature>
<evidence type="ECO:0000256" key="1">
    <source>
        <dbReference type="PIRSR" id="PIRSR006816-2"/>
    </source>
</evidence>
<feature type="domain" description="FAD-binding FR-type" evidence="2">
    <location>
        <begin position="15"/>
        <end position="112"/>
    </location>
</feature>
<dbReference type="PROSITE" id="PS51384">
    <property type="entry name" value="FAD_FR"/>
    <property type="match status" value="1"/>
</dbReference>
<keyword evidence="1" id="KW-0479">Metal-binding</keyword>
<dbReference type="CDD" id="cd06221">
    <property type="entry name" value="sulfite_reductase_like"/>
    <property type="match status" value="1"/>
</dbReference>
<comment type="cofactor">
    <cofactor evidence="1">
        <name>[2Fe-2S] cluster</name>
        <dbReference type="ChEBI" id="CHEBI:190135"/>
    </cofactor>
    <text evidence="1">Binds 1 [2Fe-2S] cluster per subunit.</text>
</comment>
<dbReference type="Gene3D" id="2.40.30.10">
    <property type="entry name" value="Translation factors"/>
    <property type="match status" value="1"/>
</dbReference>
<dbReference type="Proteomes" id="UP000248889">
    <property type="component" value="Unassembled WGS sequence"/>
</dbReference>
<evidence type="ECO:0000313" key="3">
    <source>
        <dbReference type="EMBL" id="RAG86815.1"/>
    </source>
</evidence>
<dbReference type="GO" id="GO:0016491">
    <property type="term" value="F:oxidoreductase activity"/>
    <property type="evidence" value="ECO:0007669"/>
    <property type="project" value="InterPro"/>
</dbReference>
<dbReference type="InterPro" id="IPR019480">
    <property type="entry name" value="Dihydroorotate_DH_Fe-S-bd"/>
</dbReference>
<dbReference type="SUPFAM" id="SSF52343">
    <property type="entry name" value="Ferredoxin reductase-like, C-terminal NADP-linked domain"/>
    <property type="match status" value="1"/>
</dbReference>
<dbReference type="GO" id="GO:0051537">
    <property type="term" value="F:2 iron, 2 sulfur cluster binding"/>
    <property type="evidence" value="ECO:0007669"/>
    <property type="project" value="UniProtKB-KW"/>
</dbReference>
<keyword evidence="4" id="KW-1185">Reference proteome</keyword>
<dbReference type="AlphaFoldDB" id="A0A2X0KCL1"/>
<dbReference type="InterPro" id="IPR017938">
    <property type="entry name" value="Riboflavin_synthase-like_b-brl"/>
</dbReference>
<dbReference type="SUPFAM" id="SSF63380">
    <property type="entry name" value="Riboflavin synthase domain-like"/>
    <property type="match status" value="1"/>
</dbReference>
<evidence type="ECO:0000259" key="2">
    <source>
        <dbReference type="PROSITE" id="PS51384"/>
    </source>
</evidence>
<dbReference type="PANTHER" id="PTHR43513">
    <property type="entry name" value="DIHYDROOROTATE DEHYDROGENASE B (NAD(+)), ELECTRON TRANSFER SUBUNIT"/>
    <property type="match status" value="1"/>
</dbReference>
<dbReference type="Gene3D" id="3.40.50.80">
    <property type="entry name" value="Nucleotide-binding domain of ferredoxin-NADP reductase (FNR) module"/>
    <property type="match status" value="1"/>
</dbReference>